<keyword evidence="1" id="KW-0285">Flavoprotein</keyword>
<reference evidence="5 6" key="1">
    <citation type="submission" date="2015-04" db="EMBL/GenBank/DDBJ databases">
        <title>The draft genome sequence of Erythrobacr gangjinensis K7-2.</title>
        <authorList>
            <person name="Zhuang L."/>
            <person name="Liu Y."/>
            <person name="Shao Z."/>
        </authorList>
    </citation>
    <scope>NUCLEOTIDE SEQUENCE [LARGE SCALE GENOMIC DNA]</scope>
    <source>
        <strain evidence="5 6">K7-2</strain>
    </source>
</reference>
<evidence type="ECO:0000256" key="1">
    <source>
        <dbReference type="ARBA" id="ARBA00022630"/>
    </source>
</evidence>
<dbReference type="OrthoDB" id="9802510at2"/>
<dbReference type="Proteomes" id="UP000053070">
    <property type="component" value="Unassembled WGS sequence"/>
</dbReference>
<dbReference type="PANTHER" id="PTHR23026:SF90">
    <property type="entry name" value="IODOTYROSINE DEIODINASE 1"/>
    <property type="match status" value="1"/>
</dbReference>
<keyword evidence="3" id="KW-0560">Oxidoreductase</keyword>
<dbReference type="Pfam" id="PF00881">
    <property type="entry name" value="Nitroreductase"/>
    <property type="match status" value="1"/>
</dbReference>
<accession>A0A0G9MQ02</accession>
<dbReference type="InterPro" id="IPR050627">
    <property type="entry name" value="Nitroreductase/BluB"/>
</dbReference>
<gene>
    <name evidence="5" type="ORF">AAW01_01920</name>
</gene>
<keyword evidence="2" id="KW-0288">FMN</keyword>
<dbReference type="InterPro" id="IPR029479">
    <property type="entry name" value="Nitroreductase"/>
</dbReference>
<name>A0A0G9MQ02_9SPHN</name>
<keyword evidence="6" id="KW-1185">Reference proteome</keyword>
<evidence type="ECO:0000256" key="2">
    <source>
        <dbReference type="ARBA" id="ARBA00022643"/>
    </source>
</evidence>
<dbReference type="InterPro" id="IPR000415">
    <property type="entry name" value="Nitroreductase-like"/>
</dbReference>
<proteinExistence type="predicted"/>
<protein>
    <submittedName>
        <fullName evidence="5">Nitroreductase</fullName>
    </submittedName>
</protein>
<dbReference type="PANTHER" id="PTHR23026">
    <property type="entry name" value="NADPH NITROREDUCTASE"/>
    <property type="match status" value="1"/>
</dbReference>
<dbReference type="GO" id="GO:0016491">
    <property type="term" value="F:oxidoreductase activity"/>
    <property type="evidence" value="ECO:0007669"/>
    <property type="project" value="UniProtKB-KW"/>
</dbReference>
<dbReference type="STRING" id="502682.BMF35_a1805"/>
<evidence type="ECO:0000259" key="4">
    <source>
        <dbReference type="Pfam" id="PF00881"/>
    </source>
</evidence>
<dbReference type="Gene3D" id="3.40.109.10">
    <property type="entry name" value="NADH Oxidase"/>
    <property type="match status" value="1"/>
</dbReference>
<dbReference type="SUPFAM" id="SSF55469">
    <property type="entry name" value="FMN-dependent nitroreductase-like"/>
    <property type="match status" value="1"/>
</dbReference>
<evidence type="ECO:0000313" key="6">
    <source>
        <dbReference type="Proteomes" id="UP000053070"/>
    </source>
</evidence>
<feature type="domain" description="Nitroreductase" evidence="4">
    <location>
        <begin position="30"/>
        <end position="203"/>
    </location>
</feature>
<evidence type="ECO:0000256" key="3">
    <source>
        <dbReference type="ARBA" id="ARBA00023002"/>
    </source>
</evidence>
<sequence length="228" mass="25255">MLEKHHPFPALPALSDEERVERARAAYERLRTRHSCRAFSEHDVPREVIEYAIRAAGTAPNGANHQPWHFAVIRSPDKKRAVREAAEAEETRFYGADGDKPKASEEWLGALAPIGTDENKPFLETAPWLIVCFAQRTGGIEEDGQTQNYYVNESVGIACGMLISTLHEAGLATLTHTPSPMGFLRDLCGRPKNEKPLMIVVAGLPADDATVPEHAVRKKPLEQIASWL</sequence>
<dbReference type="CDD" id="cd02144">
    <property type="entry name" value="iodotyrosine_dehalogenase"/>
    <property type="match status" value="1"/>
</dbReference>
<dbReference type="PATRIC" id="fig|502682.8.peg.392"/>
<organism evidence="5 6">
    <name type="scientific">Aurantiacibacter gangjinensis</name>
    <dbReference type="NCBI Taxonomy" id="502682"/>
    <lineage>
        <taxon>Bacteria</taxon>
        <taxon>Pseudomonadati</taxon>
        <taxon>Pseudomonadota</taxon>
        <taxon>Alphaproteobacteria</taxon>
        <taxon>Sphingomonadales</taxon>
        <taxon>Erythrobacteraceae</taxon>
        <taxon>Aurantiacibacter</taxon>
    </lineage>
</organism>
<dbReference type="RefSeq" id="WP_047005660.1">
    <property type="nucleotide sequence ID" value="NZ_CP018097.1"/>
</dbReference>
<dbReference type="EMBL" id="LBHC01000001">
    <property type="protein sequence ID" value="KLE32811.1"/>
    <property type="molecule type" value="Genomic_DNA"/>
</dbReference>
<evidence type="ECO:0000313" key="5">
    <source>
        <dbReference type="EMBL" id="KLE32811.1"/>
    </source>
</evidence>
<dbReference type="AlphaFoldDB" id="A0A0G9MQ02"/>
<comment type="caution">
    <text evidence="5">The sequence shown here is derived from an EMBL/GenBank/DDBJ whole genome shotgun (WGS) entry which is preliminary data.</text>
</comment>